<dbReference type="Pfam" id="PF14310">
    <property type="entry name" value="Fn3-like"/>
    <property type="match status" value="1"/>
</dbReference>
<dbReference type="Gene3D" id="3.20.20.300">
    <property type="entry name" value="Glycoside hydrolase, family 3, N-terminal domain"/>
    <property type="match status" value="1"/>
</dbReference>
<accession>A0A5D6UWJ2</accession>
<name>A0A5D6UWJ2_9BACT</name>
<dbReference type="InterPro" id="IPR050288">
    <property type="entry name" value="Cellulose_deg_GH3"/>
</dbReference>
<dbReference type="SUPFAM" id="SSF52279">
    <property type="entry name" value="Beta-D-glucan exohydrolase, C-terminal domain"/>
    <property type="match status" value="1"/>
</dbReference>
<evidence type="ECO:0000256" key="3">
    <source>
        <dbReference type="SAM" id="SignalP"/>
    </source>
</evidence>
<dbReference type="Gene3D" id="2.60.40.10">
    <property type="entry name" value="Immunoglobulins"/>
    <property type="match status" value="2"/>
</dbReference>
<gene>
    <name evidence="5" type="ORF">FY528_15425</name>
</gene>
<protein>
    <submittedName>
        <fullName evidence="5">Glycosyl hydrolase</fullName>
    </submittedName>
</protein>
<evidence type="ECO:0000313" key="5">
    <source>
        <dbReference type="EMBL" id="TYZ07450.1"/>
    </source>
</evidence>
<evidence type="ECO:0000256" key="2">
    <source>
        <dbReference type="ARBA" id="ARBA00022801"/>
    </source>
</evidence>
<dbReference type="AlphaFoldDB" id="A0A5D6UWJ2"/>
<dbReference type="Pfam" id="PF01915">
    <property type="entry name" value="Glyco_hydro_3_C"/>
    <property type="match status" value="1"/>
</dbReference>
<dbReference type="SUPFAM" id="SSF51445">
    <property type="entry name" value="(Trans)glycosidases"/>
    <property type="match status" value="1"/>
</dbReference>
<feature type="domain" description="Fibronectin type III-like" evidence="4">
    <location>
        <begin position="608"/>
        <end position="678"/>
    </location>
</feature>
<dbReference type="SMART" id="SM01217">
    <property type="entry name" value="Fn3_like"/>
    <property type="match status" value="1"/>
</dbReference>
<sequence length="808" mass="87921">MLNFLESFRRAAFVFSLGLLSYGPAQAQQLPSTADARVEALLKQMSTEEKLAQLYNNGFMTTPTNDRLKVPGFVMDDGPHGVRFERASSFPTGMAVASTWDRALAYRLGQAMGEEFWAYGKHQQLGPCLDIVQDPRAGRNAEAGGEDPFLIGQLSGYTIRGIQTTPVIATAKHFMIEGKQSTRHTRNQIFTDRGVMEQFGYNFRMAVQEGGPLSVMSSYNLINGEHAAESPYLMNTVLRQRWGFPFYVVSDWDAVHDSQKAIVAGNDICMGSDDYQKDLPGLVASGKVPMSVIDAAVRNVLRTKIMAGMLDFYPTSSPAQSANTAAHKEVALQGARESIVLLKNTGNILPFSKAAVKHIAVIGPNADQSNLNCFGSSETTPAYAVSLKQGLDTKLGATKVYYAKGCDINSIDTTGFRAATELARQADVVVFAGGLDLTQEGEGYNGGSDRVNNSTTLPGMQQQLIRALARVNPNLVVVLQSGGVVSMHESLPATKGLLYSFYAGQEAGTALADVLFGDYNPAGRMPVTMPTADAQLPEWNDDFTDDFGNGYRWFDEKALTPEFAFGAGLSYTSFQYTNLRTASNSLVAGAPVQVMVDVQNTGKMAGDEVTQLYLTTHNSPVWIPKKELKGFERVALAPGEKKTVTFQLTAEDFYRWNEQQKAYQVNAGRYTVRVGGASDRLPLTQDLTLKSGAPRPDLKVTEVFSLPRFPKAGEQVRFYALVRNLGNAPVTGQKLNLSFSVNNATVASAPGTSVTLQPGQAMLLPATQSTWKAPAVGKLSVQATIDSDKKLKEWLEDNNAYTRQLEVY</sequence>
<dbReference type="FunFam" id="2.60.40.10:FF:000495">
    <property type="entry name" value="Periplasmic beta-glucosidase"/>
    <property type="match status" value="1"/>
</dbReference>
<dbReference type="Pfam" id="PF00933">
    <property type="entry name" value="Glyco_hydro_3"/>
    <property type="match status" value="1"/>
</dbReference>
<dbReference type="RefSeq" id="WP_149071926.1">
    <property type="nucleotide sequence ID" value="NZ_VTHL01000017.1"/>
</dbReference>
<dbReference type="InterPro" id="IPR017853">
    <property type="entry name" value="GH"/>
</dbReference>
<organism evidence="5 6">
    <name type="scientific">Hymenobacter lutimineralis</name>
    <dbReference type="NCBI Taxonomy" id="2606448"/>
    <lineage>
        <taxon>Bacteria</taxon>
        <taxon>Pseudomonadati</taxon>
        <taxon>Bacteroidota</taxon>
        <taxon>Cytophagia</taxon>
        <taxon>Cytophagales</taxon>
        <taxon>Hymenobacteraceae</taxon>
        <taxon>Hymenobacter</taxon>
    </lineage>
</organism>
<dbReference type="InterPro" id="IPR013783">
    <property type="entry name" value="Ig-like_fold"/>
</dbReference>
<dbReference type="Proteomes" id="UP000322791">
    <property type="component" value="Unassembled WGS sequence"/>
</dbReference>
<dbReference type="InterPro" id="IPR026891">
    <property type="entry name" value="Fn3-like"/>
</dbReference>
<dbReference type="GO" id="GO:0005975">
    <property type="term" value="P:carbohydrate metabolic process"/>
    <property type="evidence" value="ECO:0007669"/>
    <property type="project" value="InterPro"/>
</dbReference>
<dbReference type="InterPro" id="IPR002772">
    <property type="entry name" value="Glyco_hydro_3_C"/>
</dbReference>
<dbReference type="Pfam" id="PF07705">
    <property type="entry name" value="CARDB"/>
    <property type="match status" value="1"/>
</dbReference>
<reference evidence="5 6" key="1">
    <citation type="submission" date="2019-08" db="EMBL/GenBank/DDBJ databases">
        <authorList>
            <person name="Seo M.-J."/>
        </authorList>
    </citation>
    <scope>NUCLEOTIDE SEQUENCE [LARGE SCALE GENOMIC DNA]</scope>
    <source>
        <strain evidence="5 6">KIGAM108</strain>
    </source>
</reference>
<dbReference type="InterPro" id="IPR036962">
    <property type="entry name" value="Glyco_hydro_3_N_sf"/>
</dbReference>
<dbReference type="InterPro" id="IPR001764">
    <property type="entry name" value="Glyco_hydro_3_N"/>
</dbReference>
<dbReference type="EMBL" id="VTHL01000017">
    <property type="protein sequence ID" value="TYZ07450.1"/>
    <property type="molecule type" value="Genomic_DNA"/>
</dbReference>
<dbReference type="PRINTS" id="PR00133">
    <property type="entry name" value="GLHYDRLASE3"/>
</dbReference>
<feature type="chain" id="PRO_5022683081" evidence="3">
    <location>
        <begin position="28"/>
        <end position="808"/>
    </location>
</feature>
<dbReference type="GO" id="GO:0008422">
    <property type="term" value="F:beta-glucosidase activity"/>
    <property type="evidence" value="ECO:0007669"/>
    <property type="project" value="UniProtKB-ARBA"/>
</dbReference>
<evidence type="ECO:0000259" key="4">
    <source>
        <dbReference type="SMART" id="SM01217"/>
    </source>
</evidence>
<keyword evidence="6" id="KW-1185">Reference proteome</keyword>
<dbReference type="PANTHER" id="PTHR42715:SF10">
    <property type="entry name" value="BETA-GLUCOSIDASE"/>
    <property type="match status" value="1"/>
</dbReference>
<proteinExistence type="inferred from homology"/>
<evidence type="ECO:0000313" key="6">
    <source>
        <dbReference type="Proteomes" id="UP000322791"/>
    </source>
</evidence>
<dbReference type="PANTHER" id="PTHR42715">
    <property type="entry name" value="BETA-GLUCOSIDASE"/>
    <property type="match status" value="1"/>
</dbReference>
<dbReference type="InterPro" id="IPR011635">
    <property type="entry name" value="CARDB"/>
</dbReference>
<comment type="caution">
    <text evidence="5">The sequence shown here is derived from an EMBL/GenBank/DDBJ whole genome shotgun (WGS) entry which is preliminary data.</text>
</comment>
<feature type="signal peptide" evidence="3">
    <location>
        <begin position="1"/>
        <end position="27"/>
    </location>
</feature>
<keyword evidence="3" id="KW-0732">Signal</keyword>
<dbReference type="Gene3D" id="3.40.50.1700">
    <property type="entry name" value="Glycoside hydrolase family 3 C-terminal domain"/>
    <property type="match status" value="1"/>
</dbReference>
<evidence type="ECO:0000256" key="1">
    <source>
        <dbReference type="ARBA" id="ARBA00005336"/>
    </source>
</evidence>
<comment type="similarity">
    <text evidence="1">Belongs to the glycosyl hydrolase 3 family.</text>
</comment>
<keyword evidence="2 5" id="KW-0378">Hydrolase</keyword>
<dbReference type="InterPro" id="IPR036881">
    <property type="entry name" value="Glyco_hydro_3_C_sf"/>
</dbReference>